<name>A0ABD2MGA1_9CUCU</name>
<reference evidence="3 4" key="1">
    <citation type="journal article" date="2021" name="BMC Biol.">
        <title>Horizontally acquired antibacterial genes associated with adaptive radiation of ladybird beetles.</title>
        <authorList>
            <person name="Li H.S."/>
            <person name="Tang X.F."/>
            <person name="Huang Y.H."/>
            <person name="Xu Z.Y."/>
            <person name="Chen M.L."/>
            <person name="Du X.Y."/>
            <person name="Qiu B.Y."/>
            <person name="Chen P.T."/>
            <person name="Zhang W."/>
            <person name="Slipinski A."/>
            <person name="Escalona H.E."/>
            <person name="Waterhouse R.M."/>
            <person name="Zwick A."/>
            <person name="Pang H."/>
        </authorList>
    </citation>
    <scope>NUCLEOTIDE SEQUENCE [LARGE SCALE GENOMIC DNA]</scope>
    <source>
        <strain evidence="3">SYSU2018</strain>
    </source>
</reference>
<evidence type="ECO:0000313" key="3">
    <source>
        <dbReference type="EMBL" id="KAL3265405.1"/>
    </source>
</evidence>
<dbReference type="Proteomes" id="UP001516400">
    <property type="component" value="Unassembled WGS sequence"/>
</dbReference>
<feature type="compositionally biased region" description="Basic residues" evidence="2">
    <location>
        <begin position="59"/>
        <end position="68"/>
    </location>
</feature>
<protein>
    <submittedName>
        <fullName evidence="3">Uncharacterized protein</fullName>
    </submittedName>
</protein>
<accession>A0ABD2MGA1</accession>
<evidence type="ECO:0000256" key="1">
    <source>
        <dbReference type="SAM" id="Coils"/>
    </source>
</evidence>
<organism evidence="3 4">
    <name type="scientific">Cryptolaemus montrouzieri</name>
    <dbReference type="NCBI Taxonomy" id="559131"/>
    <lineage>
        <taxon>Eukaryota</taxon>
        <taxon>Metazoa</taxon>
        <taxon>Ecdysozoa</taxon>
        <taxon>Arthropoda</taxon>
        <taxon>Hexapoda</taxon>
        <taxon>Insecta</taxon>
        <taxon>Pterygota</taxon>
        <taxon>Neoptera</taxon>
        <taxon>Endopterygota</taxon>
        <taxon>Coleoptera</taxon>
        <taxon>Polyphaga</taxon>
        <taxon>Cucujiformia</taxon>
        <taxon>Coccinelloidea</taxon>
        <taxon>Coccinellidae</taxon>
        <taxon>Scymninae</taxon>
        <taxon>Scymnini</taxon>
        <taxon>Cryptolaemus</taxon>
    </lineage>
</organism>
<proteinExistence type="predicted"/>
<keyword evidence="4" id="KW-1185">Reference proteome</keyword>
<evidence type="ECO:0000313" key="4">
    <source>
        <dbReference type="Proteomes" id="UP001516400"/>
    </source>
</evidence>
<feature type="compositionally biased region" description="Basic and acidic residues" evidence="2">
    <location>
        <begin position="292"/>
        <end position="303"/>
    </location>
</feature>
<evidence type="ECO:0000256" key="2">
    <source>
        <dbReference type="SAM" id="MobiDB-lite"/>
    </source>
</evidence>
<dbReference type="AlphaFoldDB" id="A0ABD2MGA1"/>
<feature type="coiled-coil region" evidence="1">
    <location>
        <begin position="329"/>
        <end position="356"/>
    </location>
</feature>
<feature type="coiled-coil region" evidence="1">
    <location>
        <begin position="175"/>
        <end position="249"/>
    </location>
</feature>
<feature type="region of interest" description="Disordered" evidence="2">
    <location>
        <begin position="37"/>
        <end position="70"/>
    </location>
</feature>
<keyword evidence="1" id="KW-0175">Coiled coil</keyword>
<gene>
    <name evidence="3" type="ORF">HHI36_009610</name>
</gene>
<sequence length="359" mass="42501">MLRHLPSRLIPNFIQMDIKHKRKSKRKNQKVQIVASYHKSLMPTNPRHKQEKQETPLPLRKKKKKKKTGHIEEISKVIRKLMLQFDLPMSVINHLIERINFIIKTHVDNTITKLSKNYDQEKFILRAEYNNKESEFKQKLMEVDKFLNEETKKIGKEHEKLVYLTENMVSNERKLAEKSREMEAKLKKVSELELKLAEEIRNCGKNKTFPVQPQVVTEPCKLKHCNKQCEENRNEIEQLKIQKNGFEKISENQNILIANLTAKSNIMYKQLQESMYTIERLKGELAEQQKLLDNERRRKEQTSERTMSSSEALTVGTDGEGDHVIEDAIKQSHLKLEELEKESAEIERKFKQFQLAHRH</sequence>
<feature type="region of interest" description="Disordered" evidence="2">
    <location>
        <begin position="292"/>
        <end position="318"/>
    </location>
</feature>
<comment type="caution">
    <text evidence="3">The sequence shown here is derived from an EMBL/GenBank/DDBJ whole genome shotgun (WGS) entry which is preliminary data.</text>
</comment>
<dbReference type="EMBL" id="JABFTP020000001">
    <property type="protein sequence ID" value="KAL3265405.1"/>
    <property type="molecule type" value="Genomic_DNA"/>
</dbReference>